<dbReference type="EMBL" id="JANUGV010000003">
    <property type="protein sequence ID" value="MCS0609355.1"/>
    <property type="molecule type" value="Genomic_DNA"/>
</dbReference>
<name>A0ABT2BLG4_9BURK</name>
<dbReference type="Proteomes" id="UP001205861">
    <property type="component" value="Unassembled WGS sequence"/>
</dbReference>
<proteinExistence type="predicted"/>
<evidence type="ECO:0000313" key="1">
    <source>
        <dbReference type="EMBL" id="MCS0609355.1"/>
    </source>
</evidence>
<keyword evidence="2" id="KW-1185">Reference proteome</keyword>
<reference evidence="1 2" key="1">
    <citation type="submission" date="2022-08" db="EMBL/GenBank/DDBJ databases">
        <title>Reclassification of Massilia species as members of the genera Telluria, Duganella, Pseudoduganella, Mokoshia gen. nov. and Zemynaea gen. nov. using orthogonal and non-orthogonal genome-based approaches.</title>
        <authorList>
            <person name="Bowman J.P."/>
        </authorList>
    </citation>
    <scope>NUCLEOTIDE SEQUENCE [LARGE SCALE GENOMIC DNA]</scope>
    <source>
        <strain evidence="1 2">JCM 31607</strain>
    </source>
</reference>
<organism evidence="1 2">
    <name type="scientific">Massilia solisilvae</name>
    <dbReference type="NCBI Taxonomy" id="1811225"/>
    <lineage>
        <taxon>Bacteria</taxon>
        <taxon>Pseudomonadati</taxon>
        <taxon>Pseudomonadota</taxon>
        <taxon>Betaproteobacteria</taxon>
        <taxon>Burkholderiales</taxon>
        <taxon>Oxalobacteraceae</taxon>
        <taxon>Telluria group</taxon>
        <taxon>Massilia</taxon>
    </lineage>
</organism>
<evidence type="ECO:0000313" key="2">
    <source>
        <dbReference type="Proteomes" id="UP001205861"/>
    </source>
</evidence>
<dbReference type="RefSeq" id="WP_258857005.1">
    <property type="nucleotide sequence ID" value="NZ_JANUGV010000003.1"/>
</dbReference>
<sequence length="356" mass="39723">MDAMNIHQIYPGGTVSGALALINPGETPMPLAPRVELTNGKSCIPQHYLQYEQTVESISAVLNDIEAVDDILLFCGEDDFGLYLQAGSVGHDNFKRKGDAGNRRIVYGRRWRIDTYIPTSEVIQTAFLAIKKACEHEVRELLTIHDLDAGRTGTPFSTHLDLPLMARFPSLVMRESGSANQPLLETWLHGVRFNGRDIRIDDVAIHRNGNLVVDLAFAESSSPRARQGFDHLPMTIVLHELTQASVVHEIMDALIRHSDRLVDEQFRYRGFARFSRDIDPVRLAQMSVSTRNASLRDEQFERVRTALNYDTDTRRVPSLGAGMLAHRNRQALLQESGLGGHMPIGFTSEPEAAEAG</sequence>
<protein>
    <submittedName>
        <fullName evidence="1">Uncharacterized protein</fullName>
    </submittedName>
</protein>
<gene>
    <name evidence="1" type="ORF">NX773_14385</name>
</gene>
<accession>A0ABT2BLG4</accession>
<comment type="caution">
    <text evidence="1">The sequence shown here is derived from an EMBL/GenBank/DDBJ whole genome shotgun (WGS) entry which is preliminary data.</text>
</comment>